<dbReference type="Pfam" id="PF12887">
    <property type="entry name" value="SICA_alpha"/>
    <property type="match status" value="1"/>
</dbReference>
<dbReference type="GeneID" id="24269616"/>
<dbReference type="RefSeq" id="XP_012337335.1">
    <property type="nucleotide sequence ID" value="XM_012481912.1"/>
</dbReference>
<evidence type="ECO:0000313" key="2">
    <source>
        <dbReference type="EMBL" id="KJP86045.1"/>
    </source>
</evidence>
<keyword evidence="3" id="KW-1185">Reference proteome</keyword>
<dbReference type="Proteomes" id="UP000054561">
    <property type="component" value="Unassembled WGS sequence"/>
</dbReference>
<name>A0A0D9QG54_PLAFR</name>
<organism evidence="2 3">
    <name type="scientific">Plasmodium fragile</name>
    <dbReference type="NCBI Taxonomy" id="5857"/>
    <lineage>
        <taxon>Eukaryota</taxon>
        <taxon>Sar</taxon>
        <taxon>Alveolata</taxon>
        <taxon>Apicomplexa</taxon>
        <taxon>Aconoidasida</taxon>
        <taxon>Haemosporida</taxon>
        <taxon>Plasmodiidae</taxon>
        <taxon>Plasmodium</taxon>
        <taxon>Plasmodium (Plasmodium)</taxon>
    </lineage>
</organism>
<dbReference type="EMBL" id="KQ001703">
    <property type="protein sequence ID" value="KJP86045.1"/>
    <property type="molecule type" value="Genomic_DNA"/>
</dbReference>
<gene>
    <name evidence="2" type="ORF">AK88_04302</name>
</gene>
<proteinExistence type="predicted"/>
<protein>
    <recommendedName>
        <fullName evidence="1">Schizont-infected cell agglutination extracellular alpha domain-containing protein</fullName>
    </recommendedName>
</protein>
<dbReference type="VEuPathDB" id="PlasmoDB:AK88_04302"/>
<feature type="domain" description="Schizont-infected cell agglutination extracellular alpha" evidence="1">
    <location>
        <begin position="23"/>
        <end position="175"/>
    </location>
</feature>
<sequence length="239" mass="27399">MADYLAILWDWYIMKQDLGVHTDEKIFEERFWNTIGEVWAQFKEHMETSGHDFAIELLCATKSDKEGNEGEEELDPKDKATCELVLRALYFKHAISGKWDLTGTGATDPGHREQGQDEVGSYMKCVLVNIFLKRIIGHTCLNTEGGNLAFRAAEALVKEGDKKQPNMTCEEQDMQHNSGIRGDPGKWDLWRIMERWLDRNRTRLHDGKQGVLGEDCEVKVRHKGAESVPYVIKVSEEEI</sequence>
<dbReference type="InterPro" id="IPR024290">
    <property type="entry name" value="SICA_extracell_a"/>
</dbReference>
<reference evidence="2 3" key="1">
    <citation type="submission" date="2014-03" db="EMBL/GenBank/DDBJ databases">
        <title>The Genome Sequence of Plasmodium fragile nilgiri.</title>
        <authorList>
            <consortium name="The Broad Institute Genomics Platform"/>
            <consortium name="The Broad Institute Genome Sequencing Center for Infectious Disease"/>
            <person name="Neafsey D."/>
            <person name="Duraisingh M."/>
            <person name="Young S.K."/>
            <person name="Zeng Q."/>
            <person name="Gargeya S."/>
            <person name="Abouelleil A."/>
            <person name="Alvarado L."/>
            <person name="Chapman S.B."/>
            <person name="Gainer-Dewar J."/>
            <person name="Goldberg J."/>
            <person name="Griggs A."/>
            <person name="Gujja S."/>
            <person name="Hansen M."/>
            <person name="Howarth C."/>
            <person name="Imamovic A."/>
            <person name="Larimer J."/>
            <person name="Pearson M."/>
            <person name="Poon T.W."/>
            <person name="Priest M."/>
            <person name="Roberts A."/>
            <person name="Saif S."/>
            <person name="Shea T."/>
            <person name="Sykes S."/>
            <person name="Wortman J."/>
            <person name="Nusbaum C."/>
            <person name="Birren B."/>
        </authorList>
    </citation>
    <scope>NUCLEOTIDE SEQUENCE [LARGE SCALE GENOMIC DNA]</scope>
    <source>
        <strain evidence="3">nilgiri</strain>
    </source>
</reference>
<accession>A0A0D9QG54</accession>
<dbReference type="AlphaFoldDB" id="A0A0D9QG54"/>
<evidence type="ECO:0000313" key="3">
    <source>
        <dbReference type="Proteomes" id="UP000054561"/>
    </source>
</evidence>
<evidence type="ECO:0000259" key="1">
    <source>
        <dbReference type="Pfam" id="PF12887"/>
    </source>
</evidence>